<dbReference type="GO" id="GO:0005524">
    <property type="term" value="F:ATP binding"/>
    <property type="evidence" value="ECO:0007669"/>
    <property type="project" value="UniProtKB-UniRule"/>
</dbReference>
<dbReference type="EMBL" id="ADLK01000025">
    <property type="protein sequence ID" value="KMW17947.1"/>
    <property type="molecule type" value="Genomic_DNA"/>
</dbReference>
<evidence type="ECO:0000256" key="1">
    <source>
        <dbReference type="ARBA" id="ARBA00022741"/>
    </source>
</evidence>
<dbReference type="Proteomes" id="UP000037392">
    <property type="component" value="Unassembled WGS sequence"/>
</dbReference>
<dbReference type="PATRIC" id="fig|742734.4.peg.3676"/>
<dbReference type="InterPro" id="IPR004821">
    <property type="entry name" value="Cyt_trans-like"/>
</dbReference>
<gene>
    <name evidence="5" type="ORF">HMPREF9470_03428</name>
</gene>
<dbReference type="GO" id="GO:0016747">
    <property type="term" value="F:acyltransferase activity, transferring groups other than amino-acyl groups"/>
    <property type="evidence" value="ECO:0007669"/>
    <property type="project" value="InterPro"/>
</dbReference>
<comment type="function">
    <text evidence="3">Acetylation of prosthetic group (2-(5''-phosphoribosyl)-3'-dephosphocoenzyme-A) of the gamma subunit of citrate lyase.</text>
</comment>
<reference evidence="5 6" key="1">
    <citation type="submission" date="2011-04" db="EMBL/GenBank/DDBJ databases">
        <title>The Genome Sequence of Clostridium citroniae WAL-19142.</title>
        <authorList>
            <consortium name="The Broad Institute Genome Sequencing Platform"/>
            <person name="Earl A."/>
            <person name="Ward D."/>
            <person name="Feldgarden M."/>
            <person name="Gevers D."/>
            <person name="Warren Y.A."/>
            <person name="Tyrrell K.L."/>
            <person name="Citron D.M."/>
            <person name="Goldstein E.J."/>
            <person name="Daigneault M."/>
            <person name="Allen-Vercoe E."/>
            <person name="Young S.K."/>
            <person name="Zeng Q."/>
            <person name="Gargeya S."/>
            <person name="Fitzgerald M."/>
            <person name="Haas B."/>
            <person name="Abouelleil A."/>
            <person name="Alvarado L."/>
            <person name="Arachchi H.M."/>
            <person name="Berlin A."/>
            <person name="Brown A."/>
            <person name="Chapman S.B."/>
            <person name="Chen Z."/>
            <person name="Dunbar C."/>
            <person name="Freedman E."/>
            <person name="Gearin G."/>
            <person name="Gellesch M."/>
            <person name="Goldberg J."/>
            <person name="Griggs A."/>
            <person name="Gujja S."/>
            <person name="Heilman E.R."/>
            <person name="Heiman D."/>
            <person name="Howarth C."/>
            <person name="Larson L."/>
            <person name="Lui A."/>
            <person name="MacDonald P.J."/>
            <person name="Mehta T."/>
            <person name="Montmayeur A."/>
            <person name="Murphy C."/>
            <person name="Neiman D."/>
            <person name="Pearson M."/>
            <person name="Priest M."/>
            <person name="Roberts A."/>
            <person name="Saif S."/>
            <person name="Shea T."/>
            <person name="Shenoy N."/>
            <person name="Sisk P."/>
            <person name="Stolte C."/>
            <person name="Sykes S."/>
            <person name="White J."/>
            <person name="Yandava C."/>
            <person name="Wortman J."/>
            <person name="Nusbaum C."/>
            <person name="Birren B."/>
        </authorList>
    </citation>
    <scope>NUCLEOTIDE SEQUENCE [LARGE SCALE GENOMIC DNA]</scope>
    <source>
        <strain evidence="5 6">WAL-19142</strain>
    </source>
</reference>
<dbReference type="RefSeq" id="WP_048930297.1">
    <property type="nucleotide sequence ID" value="NZ_KQ235879.1"/>
</dbReference>
<keyword evidence="2 3" id="KW-0067">ATP-binding</keyword>
<dbReference type="InterPro" id="IPR005216">
    <property type="entry name" value="Citrate_lyase_ligase"/>
</dbReference>
<feature type="domain" description="N-acetyltransferase" evidence="4">
    <location>
        <begin position="1"/>
        <end position="128"/>
    </location>
</feature>
<dbReference type="PIRSF" id="PIRSF005751">
    <property type="entry name" value="Acet_citr_lig"/>
    <property type="match status" value="1"/>
</dbReference>
<dbReference type="OrthoDB" id="9779753at2"/>
<dbReference type="EC" id="6.2.1.22" evidence="3"/>
<organism evidence="5 6">
    <name type="scientific">[Clostridium] citroniae WAL-19142</name>
    <dbReference type="NCBI Taxonomy" id="742734"/>
    <lineage>
        <taxon>Bacteria</taxon>
        <taxon>Bacillati</taxon>
        <taxon>Bacillota</taxon>
        <taxon>Clostridia</taxon>
        <taxon>Lachnospirales</taxon>
        <taxon>Lachnospiraceae</taxon>
        <taxon>Enterocloster</taxon>
    </lineage>
</organism>
<comment type="caution">
    <text evidence="5">The sequence shown here is derived from an EMBL/GenBank/DDBJ whole genome shotgun (WGS) entry which is preliminary data.</text>
</comment>
<dbReference type="InterPro" id="IPR000182">
    <property type="entry name" value="GNAT_dom"/>
</dbReference>
<dbReference type="PANTHER" id="PTHR40599:SF1">
    <property type="entry name" value="[CITRATE [PRO-3S]-LYASE] LIGASE"/>
    <property type="match status" value="1"/>
</dbReference>
<dbReference type="AlphaFoldDB" id="A0A0J9BY77"/>
<dbReference type="InterPro" id="IPR013166">
    <property type="entry name" value="Citrate_lyase_ligase_C"/>
</dbReference>
<dbReference type="GO" id="GO:0008771">
    <property type="term" value="F:[citrate (pro-3S)-lyase] ligase activity"/>
    <property type="evidence" value="ECO:0007669"/>
    <property type="project" value="UniProtKB-EC"/>
</dbReference>
<dbReference type="InterPro" id="IPR016181">
    <property type="entry name" value="Acyl_CoA_acyltransferase"/>
</dbReference>
<dbReference type="SMART" id="SM00764">
    <property type="entry name" value="Citrate_ly_lig"/>
    <property type="match status" value="1"/>
</dbReference>
<dbReference type="Gene3D" id="3.40.630.30">
    <property type="match status" value="1"/>
</dbReference>
<evidence type="ECO:0000256" key="2">
    <source>
        <dbReference type="ARBA" id="ARBA00022840"/>
    </source>
</evidence>
<dbReference type="GeneID" id="93165555"/>
<evidence type="ECO:0000313" key="6">
    <source>
        <dbReference type="Proteomes" id="UP000037392"/>
    </source>
</evidence>
<dbReference type="PANTHER" id="PTHR40599">
    <property type="entry name" value="[CITRATE [PRO-3S]-LYASE] LIGASE"/>
    <property type="match status" value="1"/>
</dbReference>
<sequence>MSDYTISRIFKSDLHGSRQMDLLLLQEGIRRDPNLDYSCGLFDDKMQLVATGSCFGNTLRCLAVSRLHQGEGLMNRIVTHLMEVQYFRGNTHLFLYTKCSAARFFHDLGFYEIARIDGQVVFMENKRNGFDKYLKGLSGDLAQHGADCHGADCRGTGCRGADFRDAAPGSKPVSAIVMNANPFTLGHLYLIEKAAAQSDLLHIFIVSEDVSLVPFQVRKRLVIEGTAGIHNLVYHDSGPYIISNATFPSYFQKDEDAVIESHARLDLAIFARIAGTLGITCRYVGEEPFSRVTGIYNRIMESQLPKAGIHCRVIPRKQANGTAISASSVRNAIRENRMDLLAGLVPDSTYRYFCSGEAGPVIRAITSQDDVIHY</sequence>
<dbReference type="InterPro" id="IPR014729">
    <property type="entry name" value="Rossmann-like_a/b/a_fold"/>
</dbReference>
<accession>A0A0J9BY77</accession>
<dbReference type="Gene3D" id="3.40.50.620">
    <property type="entry name" value="HUPs"/>
    <property type="match status" value="1"/>
</dbReference>
<evidence type="ECO:0000259" key="4">
    <source>
        <dbReference type="PROSITE" id="PS51186"/>
    </source>
</evidence>
<dbReference type="SUPFAM" id="SSF55729">
    <property type="entry name" value="Acyl-CoA N-acyltransferases (Nat)"/>
    <property type="match status" value="1"/>
</dbReference>
<dbReference type="SUPFAM" id="SSF52374">
    <property type="entry name" value="Nucleotidylyl transferase"/>
    <property type="match status" value="1"/>
</dbReference>
<evidence type="ECO:0000256" key="3">
    <source>
        <dbReference type="PIRNR" id="PIRNR005751"/>
    </source>
</evidence>
<dbReference type="CDD" id="cd02169">
    <property type="entry name" value="Citrate_lyase_ligase"/>
    <property type="match status" value="1"/>
</dbReference>
<evidence type="ECO:0000313" key="5">
    <source>
        <dbReference type="EMBL" id="KMW17947.1"/>
    </source>
</evidence>
<keyword evidence="3 5" id="KW-0436">Ligase</keyword>
<protein>
    <recommendedName>
        <fullName evidence="3">[Citrate [pro-3S]-lyase] ligase</fullName>
        <ecNumber evidence="3">6.2.1.22</ecNumber>
    </recommendedName>
</protein>
<keyword evidence="1 3" id="KW-0547">Nucleotide-binding</keyword>
<comment type="catalytic activity">
    <reaction evidence="3">
        <text>holo-[citrate lyase ACP] + acetate + ATP = acetyl-[citrate lyase ACP] + AMP + diphosphate</text>
        <dbReference type="Rhea" id="RHEA:23788"/>
        <dbReference type="Rhea" id="RHEA-COMP:10158"/>
        <dbReference type="Rhea" id="RHEA-COMP:13710"/>
        <dbReference type="ChEBI" id="CHEBI:30089"/>
        <dbReference type="ChEBI" id="CHEBI:30616"/>
        <dbReference type="ChEBI" id="CHEBI:33019"/>
        <dbReference type="ChEBI" id="CHEBI:82683"/>
        <dbReference type="ChEBI" id="CHEBI:137976"/>
        <dbReference type="ChEBI" id="CHEBI:456215"/>
        <dbReference type="EC" id="6.2.1.22"/>
    </reaction>
</comment>
<dbReference type="NCBIfam" id="TIGR00125">
    <property type="entry name" value="cyt_tran_rel"/>
    <property type="match status" value="1"/>
</dbReference>
<dbReference type="PROSITE" id="PS51186">
    <property type="entry name" value="GNAT"/>
    <property type="match status" value="1"/>
</dbReference>
<proteinExistence type="predicted"/>
<dbReference type="Pfam" id="PF08218">
    <property type="entry name" value="Citrate_ly_lig"/>
    <property type="match status" value="1"/>
</dbReference>
<name>A0A0J9BY77_9FIRM</name>